<dbReference type="Gene3D" id="3.90.470.20">
    <property type="entry name" value="4'-phosphopantetheinyl transferase domain"/>
    <property type="match status" value="2"/>
</dbReference>
<dbReference type="FunFam" id="3.90.470.20:FF:000003">
    <property type="entry name" value="L-aminoadipate-semialdehyde dehydrogenase-phosphopantetheinyl transferase"/>
    <property type="match status" value="1"/>
</dbReference>
<accession>A0A9W8E805</accession>
<dbReference type="GO" id="GO:0000287">
    <property type="term" value="F:magnesium ion binding"/>
    <property type="evidence" value="ECO:0007669"/>
    <property type="project" value="InterPro"/>
</dbReference>
<evidence type="ECO:0000256" key="1">
    <source>
        <dbReference type="ARBA" id="ARBA00013172"/>
    </source>
</evidence>
<proteinExistence type="predicted"/>
<dbReference type="Pfam" id="PF22624">
    <property type="entry name" value="AASDHPPT_N"/>
    <property type="match status" value="1"/>
</dbReference>
<evidence type="ECO:0000259" key="3">
    <source>
        <dbReference type="Pfam" id="PF01648"/>
    </source>
</evidence>
<dbReference type="PANTHER" id="PTHR12215">
    <property type="entry name" value="PHOSPHOPANTETHEINE TRANSFERASE"/>
    <property type="match status" value="1"/>
</dbReference>
<organism evidence="5 6">
    <name type="scientific">Dispira parvispora</name>
    <dbReference type="NCBI Taxonomy" id="1520584"/>
    <lineage>
        <taxon>Eukaryota</taxon>
        <taxon>Fungi</taxon>
        <taxon>Fungi incertae sedis</taxon>
        <taxon>Zoopagomycota</taxon>
        <taxon>Kickxellomycotina</taxon>
        <taxon>Dimargaritomycetes</taxon>
        <taxon>Dimargaritales</taxon>
        <taxon>Dimargaritaceae</taxon>
        <taxon>Dispira</taxon>
    </lineage>
</organism>
<dbReference type="GO" id="GO:0005829">
    <property type="term" value="C:cytosol"/>
    <property type="evidence" value="ECO:0007669"/>
    <property type="project" value="TreeGrafter"/>
</dbReference>
<evidence type="ECO:0000256" key="2">
    <source>
        <dbReference type="ARBA" id="ARBA00022679"/>
    </source>
</evidence>
<dbReference type="SUPFAM" id="SSF56214">
    <property type="entry name" value="4'-phosphopantetheinyl transferase"/>
    <property type="match status" value="2"/>
</dbReference>
<dbReference type="EMBL" id="JANBPY010000361">
    <property type="protein sequence ID" value="KAJ1967296.1"/>
    <property type="molecule type" value="Genomic_DNA"/>
</dbReference>
<feature type="domain" description="4'-phosphopantetheinyl transferase" evidence="3">
    <location>
        <begin position="139"/>
        <end position="217"/>
    </location>
</feature>
<dbReference type="InterPro" id="IPR050559">
    <property type="entry name" value="P-Pant_transferase_sf"/>
</dbReference>
<feature type="domain" description="4'-phosphopantetheinyl transferase N-terminal" evidence="4">
    <location>
        <begin position="30"/>
        <end position="133"/>
    </location>
</feature>
<dbReference type="EC" id="2.7.8.7" evidence="1"/>
<dbReference type="PANTHER" id="PTHR12215:SF10">
    <property type="entry name" value="L-AMINOADIPATE-SEMIALDEHYDE DEHYDROGENASE-PHOSPHOPANTETHEINYL TRANSFERASE"/>
    <property type="match status" value="1"/>
</dbReference>
<dbReference type="GO" id="GO:0008897">
    <property type="term" value="F:holo-[acyl-carrier-protein] synthase activity"/>
    <property type="evidence" value="ECO:0007669"/>
    <property type="project" value="UniProtKB-EC"/>
</dbReference>
<evidence type="ECO:0000259" key="4">
    <source>
        <dbReference type="Pfam" id="PF22624"/>
    </source>
</evidence>
<evidence type="ECO:0000313" key="5">
    <source>
        <dbReference type="EMBL" id="KAJ1967296.1"/>
    </source>
</evidence>
<dbReference type="Proteomes" id="UP001150925">
    <property type="component" value="Unassembled WGS sequence"/>
</dbReference>
<sequence length="326" mass="37921">MRRPQFDQGPLLVRWACCTKHILFDQTTTETLLRYLQHEEQIRIKQFRFNKDKALALVGRLLLRTFLYYYGVDLVASDNSLSRRPTWWDIQLGRTPENKPVLVHNENATTSIPWPENLHFNLSHHGSWVVFSAGRVEKLGIDVSRIERPLNETVGDYLNWFEEQFTPFEWQTIRAHPSHELLQLAQFHRHWCLKESYVKAEGVGLNLDLRRIEFYNVAPSVVDPPCERTAHTVPVNTLESGVRVRFDHVPQPEWQFEMYYVDAEHPVALAYVVNPSTSTEASNSEPLQQKSHAHHINPDRSCPPCLTLLTLDQILEWLPADLGPEM</sequence>
<keyword evidence="6" id="KW-1185">Reference proteome</keyword>
<evidence type="ECO:0000313" key="6">
    <source>
        <dbReference type="Proteomes" id="UP001150925"/>
    </source>
</evidence>
<name>A0A9W8E805_9FUNG</name>
<dbReference type="InterPro" id="IPR055066">
    <property type="entry name" value="AASDHPPT_N"/>
</dbReference>
<dbReference type="GO" id="GO:0019878">
    <property type="term" value="P:lysine biosynthetic process via aminoadipic acid"/>
    <property type="evidence" value="ECO:0007669"/>
    <property type="project" value="TreeGrafter"/>
</dbReference>
<comment type="caution">
    <text evidence="5">The sequence shown here is derived from an EMBL/GenBank/DDBJ whole genome shotgun (WGS) entry which is preliminary data.</text>
</comment>
<dbReference type="InterPro" id="IPR037143">
    <property type="entry name" value="4-PPantetheinyl_Trfase_dom_sf"/>
</dbReference>
<dbReference type="AlphaFoldDB" id="A0A9W8E805"/>
<dbReference type="InterPro" id="IPR008278">
    <property type="entry name" value="4-PPantetheinyl_Trfase_dom"/>
</dbReference>
<dbReference type="Pfam" id="PF01648">
    <property type="entry name" value="ACPS"/>
    <property type="match status" value="1"/>
</dbReference>
<keyword evidence="2" id="KW-0808">Transferase</keyword>
<dbReference type="OrthoDB" id="5535347at2759"/>
<reference evidence="5" key="1">
    <citation type="submission" date="2022-07" db="EMBL/GenBank/DDBJ databases">
        <title>Phylogenomic reconstructions and comparative analyses of Kickxellomycotina fungi.</title>
        <authorList>
            <person name="Reynolds N.K."/>
            <person name="Stajich J.E."/>
            <person name="Barry K."/>
            <person name="Grigoriev I.V."/>
            <person name="Crous P."/>
            <person name="Smith M.E."/>
        </authorList>
    </citation>
    <scope>NUCLEOTIDE SEQUENCE</scope>
    <source>
        <strain evidence="5">RSA 1196</strain>
    </source>
</reference>
<protein>
    <recommendedName>
        <fullName evidence="1">holo-[acyl-carrier-protein] synthase</fullName>
        <ecNumber evidence="1">2.7.8.7</ecNumber>
    </recommendedName>
</protein>
<gene>
    <name evidence="5" type="ORF">IWQ62_001947</name>
</gene>